<dbReference type="InterPro" id="IPR050480">
    <property type="entry name" value="CysZ-like"/>
</dbReference>
<comment type="subcellular location">
    <subcellularLocation>
        <location evidence="1">Membrane</location>
        <topology evidence="1">Multi-pass membrane protein</topology>
    </subcellularLocation>
</comment>
<accession>A0A4R8IQN0</accession>
<dbReference type="NCBIfam" id="NF003433">
    <property type="entry name" value="PRK04949.1"/>
    <property type="match status" value="1"/>
</dbReference>
<feature type="transmembrane region" description="Helical" evidence="11">
    <location>
        <begin position="70"/>
        <end position="95"/>
    </location>
</feature>
<evidence type="ECO:0000313" key="12">
    <source>
        <dbReference type="EMBL" id="TDY02614.1"/>
    </source>
</evidence>
<keyword evidence="6 11" id="KW-0812">Transmembrane</keyword>
<evidence type="ECO:0000256" key="11">
    <source>
        <dbReference type="SAM" id="Phobius"/>
    </source>
</evidence>
<evidence type="ECO:0000256" key="4">
    <source>
        <dbReference type="ARBA" id="ARBA00022519"/>
    </source>
</evidence>
<reference evidence="12 13" key="1">
    <citation type="submission" date="2019-03" db="EMBL/GenBank/DDBJ databases">
        <title>Genomic Encyclopedia of Type Strains, Phase IV (KMG-IV): sequencing the most valuable type-strain genomes for metagenomic binning, comparative biology and taxonomic classification.</title>
        <authorList>
            <person name="Goeker M."/>
        </authorList>
    </citation>
    <scope>NUCLEOTIDE SEQUENCE [LARGE SCALE GENOMIC DNA]</scope>
    <source>
        <strain evidence="12 13">DSM 16326</strain>
    </source>
</reference>
<sequence>MISNPFTGASYLLRGLSLIGKPGVKRHVVIPLIINILIFAGLIWLLAAQFEVLLAWLMPTLPDWLAWLDSLLWFIFVITTGIAVFFSFTVLANLVGSPFNSFLSAAVEKNLTGRSPISEAGVFEETVKALTGEVKKMLLFAGIAIVLVVITLIPVINLVAPVLWVIFSAWMLSIEYLDYPLGNQGLSFPDIRRVIRQKRFLSLGFGGAVMLATLIPVLNFLVMPVAVAGATALRIEQFNRHPVE</sequence>
<name>A0A4R8IQN0_9GAMM</name>
<keyword evidence="8" id="KW-0764">Sulfate transport</keyword>
<dbReference type="GO" id="GO:0009675">
    <property type="term" value="F:high-affinity sulfate:proton symporter activity"/>
    <property type="evidence" value="ECO:0007669"/>
    <property type="project" value="TreeGrafter"/>
</dbReference>
<dbReference type="GO" id="GO:0000103">
    <property type="term" value="P:sulfate assimilation"/>
    <property type="evidence" value="ECO:0007669"/>
    <property type="project" value="TreeGrafter"/>
</dbReference>
<dbReference type="Pfam" id="PF07264">
    <property type="entry name" value="EI24"/>
    <property type="match status" value="1"/>
</dbReference>
<dbReference type="PANTHER" id="PTHR37468:SF1">
    <property type="entry name" value="SULFATE TRANSPORTER CYSZ"/>
    <property type="match status" value="1"/>
</dbReference>
<evidence type="ECO:0000256" key="7">
    <source>
        <dbReference type="ARBA" id="ARBA00022989"/>
    </source>
</evidence>
<proteinExistence type="predicted"/>
<keyword evidence="5" id="KW-0028">Amino-acid biosynthesis</keyword>
<evidence type="ECO:0000256" key="1">
    <source>
        <dbReference type="ARBA" id="ARBA00004141"/>
    </source>
</evidence>
<keyword evidence="10" id="KW-0198">Cysteine biosynthesis</keyword>
<keyword evidence="13" id="KW-1185">Reference proteome</keyword>
<evidence type="ECO:0000256" key="3">
    <source>
        <dbReference type="ARBA" id="ARBA00022475"/>
    </source>
</evidence>
<evidence type="ECO:0000256" key="9">
    <source>
        <dbReference type="ARBA" id="ARBA00023136"/>
    </source>
</evidence>
<keyword evidence="9 11" id="KW-0472">Membrane</keyword>
<dbReference type="GO" id="GO:0005886">
    <property type="term" value="C:plasma membrane"/>
    <property type="evidence" value="ECO:0007669"/>
    <property type="project" value="TreeGrafter"/>
</dbReference>
<feature type="transmembrane region" description="Helical" evidence="11">
    <location>
        <begin position="28"/>
        <end position="50"/>
    </location>
</feature>
<keyword evidence="2" id="KW-0813">Transport</keyword>
<keyword evidence="4" id="KW-0997">Cell inner membrane</keyword>
<protein>
    <submittedName>
        <fullName evidence="12">CysZ protein</fullName>
    </submittedName>
</protein>
<gene>
    <name evidence="12" type="ORF">EDC23_0989</name>
</gene>
<dbReference type="AlphaFoldDB" id="A0A4R8IQN0"/>
<dbReference type="OrthoDB" id="5292355at2"/>
<evidence type="ECO:0000313" key="13">
    <source>
        <dbReference type="Proteomes" id="UP000294914"/>
    </source>
</evidence>
<dbReference type="Proteomes" id="UP000294914">
    <property type="component" value="Unassembled WGS sequence"/>
</dbReference>
<dbReference type="InterPro" id="IPR059112">
    <property type="entry name" value="CysZ/EI24"/>
</dbReference>
<feature type="transmembrane region" description="Helical" evidence="11">
    <location>
        <begin position="200"/>
        <end position="222"/>
    </location>
</feature>
<evidence type="ECO:0000256" key="2">
    <source>
        <dbReference type="ARBA" id="ARBA00022448"/>
    </source>
</evidence>
<dbReference type="GO" id="GO:0019344">
    <property type="term" value="P:cysteine biosynthetic process"/>
    <property type="evidence" value="ECO:0007669"/>
    <property type="project" value="UniProtKB-KW"/>
</dbReference>
<evidence type="ECO:0000256" key="10">
    <source>
        <dbReference type="ARBA" id="ARBA00023192"/>
    </source>
</evidence>
<keyword evidence="7 11" id="KW-1133">Transmembrane helix</keyword>
<evidence type="ECO:0000256" key="6">
    <source>
        <dbReference type="ARBA" id="ARBA00022692"/>
    </source>
</evidence>
<feature type="transmembrane region" description="Helical" evidence="11">
    <location>
        <begin position="137"/>
        <end position="156"/>
    </location>
</feature>
<dbReference type="PANTHER" id="PTHR37468">
    <property type="entry name" value="SULFATE TRANSPORTER CYSZ"/>
    <property type="match status" value="1"/>
</dbReference>
<evidence type="ECO:0000256" key="8">
    <source>
        <dbReference type="ARBA" id="ARBA00023032"/>
    </source>
</evidence>
<keyword evidence="3" id="KW-1003">Cell membrane</keyword>
<evidence type="ECO:0000256" key="5">
    <source>
        <dbReference type="ARBA" id="ARBA00022605"/>
    </source>
</evidence>
<dbReference type="EMBL" id="SOQX01000002">
    <property type="protein sequence ID" value="TDY02614.1"/>
    <property type="molecule type" value="Genomic_DNA"/>
</dbReference>
<comment type="caution">
    <text evidence="12">The sequence shown here is derived from an EMBL/GenBank/DDBJ whole genome shotgun (WGS) entry which is preliminary data.</text>
</comment>
<dbReference type="RefSeq" id="WP_134081739.1">
    <property type="nucleotide sequence ID" value="NZ_SOQX01000002.1"/>
</dbReference>
<organism evidence="12 13">
    <name type="scientific">Thiohalophilus thiocyanatoxydans</name>
    <dbReference type="NCBI Taxonomy" id="381308"/>
    <lineage>
        <taxon>Bacteria</taxon>
        <taxon>Pseudomonadati</taxon>
        <taxon>Pseudomonadota</taxon>
        <taxon>Gammaproteobacteria</taxon>
        <taxon>Thiohalomonadales</taxon>
        <taxon>Thiohalophilaceae</taxon>
        <taxon>Thiohalophilus</taxon>
    </lineage>
</organism>